<dbReference type="SMART" id="SM00892">
    <property type="entry name" value="Endonuclease_NS"/>
    <property type="match status" value="1"/>
</dbReference>
<dbReference type="InterPro" id="IPR044925">
    <property type="entry name" value="His-Me_finger_sf"/>
</dbReference>
<proteinExistence type="inferred from homology"/>
<dbReference type="GO" id="GO:0046872">
    <property type="term" value="F:metal ion binding"/>
    <property type="evidence" value="ECO:0007669"/>
    <property type="project" value="UniProtKB-KW"/>
</dbReference>
<dbReference type="InterPro" id="IPR040255">
    <property type="entry name" value="Non-specific_endonuclease"/>
</dbReference>
<dbReference type="Gene3D" id="3.40.570.10">
    <property type="entry name" value="Extracellular Endonuclease, subunit A"/>
    <property type="match status" value="1"/>
</dbReference>
<dbReference type="GO" id="GO:0005743">
    <property type="term" value="C:mitochondrial inner membrane"/>
    <property type="evidence" value="ECO:0007669"/>
    <property type="project" value="TreeGrafter"/>
</dbReference>
<evidence type="ECO:0000313" key="6">
    <source>
        <dbReference type="EnsemblMetazoa" id="CLYHEMP015258.1"/>
    </source>
</evidence>
<evidence type="ECO:0000313" key="7">
    <source>
        <dbReference type="Proteomes" id="UP000594262"/>
    </source>
</evidence>
<dbReference type="RefSeq" id="XP_066919191.1">
    <property type="nucleotide sequence ID" value="XM_067063090.1"/>
</dbReference>
<dbReference type="SUPFAM" id="SSF54060">
    <property type="entry name" value="His-Me finger endonucleases"/>
    <property type="match status" value="1"/>
</dbReference>
<feature type="binding site" evidence="3">
    <location>
        <position position="182"/>
    </location>
    <ligand>
        <name>Mg(2+)</name>
        <dbReference type="ChEBI" id="CHEBI:18420"/>
        <note>catalytic</note>
    </ligand>
</feature>
<keyword evidence="7" id="KW-1185">Reference proteome</keyword>
<dbReference type="PANTHER" id="PTHR13966:SF19">
    <property type="entry name" value="NUCLEASE EXOG, MITOCHONDRIAL"/>
    <property type="match status" value="1"/>
</dbReference>
<dbReference type="Pfam" id="PF01223">
    <property type="entry name" value="Endonuclease_NS"/>
    <property type="match status" value="1"/>
</dbReference>
<dbReference type="CDD" id="cd00091">
    <property type="entry name" value="NUC"/>
    <property type="match status" value="1"/>
</dbReference>
<evidence type="ECO:0000256" key="2">
    <source>
        <dbReference type="PIRSR" id="PIRSR640255-1"/>
    </source>
</evidence>
<protein>
    <submittedName>
        <fullName evidence="6">Uncharacterized protein</fullName>
    </submittedName>
</protein>
<dbReference type="GO" id="GO:0000014">
    <property type="term" value="F:single-stranded DNA endodeoxyribonuclease activity"/>
    <property type="evidence" value="ECO:0007669"/>
    <property type="project" value="TreeGrafter"/>
</dbReference>
<feature type="domain" description="ENPP1-3/EXOG-like endonuclease/phosphodiesterase" evidence="4">
    <location>
        <begin position="88"/>
        <end position="294"/>
    </location>
</feature>
<dbReference type="Proteomes" id="UP000594262">
    <property type="component" value="Unplaced"/>
</dbReference>
<dbReference type="SMART" id="SM00477">
    <property type="entry name" value="NUC"/>
    <property type="match status" value="1"/>
</dbReference>
<sequence>MASSRWWNFFGSNKKFLTALSIYPFAAGVIVGSGAKDFLEKIVYARTDRNQQGYDEVDQFPHRRQPPNKINDVINRYGLPTGDFVMQYSNHVLQYDTARKIPKWVLEHMSKDDLKGHAERSQCNFKVDQSVPKQFRSHNEDYLGSGFARGHMVPASDVKKSQESMQETFYLTNILPQDFDNNGGFWYRMENYCRSLTNRFTDVYVISGPLFLSHFVQNKKMVTFQVIGDNNVAVPSHLFKIILVENHGRPIAAGAFVVPNAPIADDKVLTDYQVSLSQIENMTGFMFFPKIDMNNLPNLCSRDNCQLLTKNTADLNILMKNLKRVRSKEELDNLWNQVLQKNVQLDQKFMQMYWEKRKTYEKDN</sequence>
<dbReference type="PANTHER" id="PTHR13966">
    <property type="entry name" value="ENDONUCLEASE RELATED"/>
    <property type="match status" value="1"/>
</dbReference>
<evidence type="ECO:0000256" key="1">
    <source>
        <dbReference type="ARBA" id="ARBA00010052"/>
    </source>
</evidence>
<accession>A0A7M5WZ42</accession>
<dbReference type="AlphaFoldDB" id="A0A7M5WZ42"/>
<reference evidence="6" key="1">
    <citation type="submission" date="2021-01" db="UniProtKB">
        <authorList>
            <consortium name="EnsemblMetazoa"/>
        </authorList>
    </citation>
    <scope>IDENTIFICATION</scope>
</reference>
<name>A0A7M5WZ42_9CNID</name>
<evidence type="ECO:0000259" key="5">
    <source>
        <dbReference type="SMART" id="SM00892"/>
    </source>
</evidence>
<feature type="domain" description="DNA/RNA non-specific endonuclease/pyrophosphatase/phosphodiesterase" evidence="5">
    <location>
        <begin position="87"/>
        <end position="294"/>
    </location>
</feature>
<evidence type="ECO:0000256" key="3">
    <source>
        <dbReference type="PIRSR" id="PIRSR640255-2"/>
    </source>
</evidence>
<dbReference type="EnsemblMetazoa" id="CLYHEMT015258.1">
    <property type="protein sequence ID" value="CLYHEMP015258.1"/>
    <property type="gene ID" value="CLYHEMG015258"/>
</dbReference>
<keyword evidence="3" id="KW-0479">Metal-binding</keyword>
<dbReference type="InterPro" id="IPR020821">
    <property type="entry name" value="ENPP1-3/EXOG-like_nuc-like"/>
</dbReference>
<dbReference type="GO" id="GO:0006309">
    <property type="term" value="P:apoptotic DNA fragmentation"/>
    <property type="evidence" value="ECO:0007669"/>
    <property type="project" value="TreeGrafter"/>
</dbReference>
<dbReference type="GO" id="GO:0004521">
    <property type="term" value="F:RNA endonuclease activity"/>
    <property type="evidence" value="ECO:0007669"/>
    <property type="project" value="TreeGrafter"/>
</dbReference>
<evidence type="ECO:0000259" key="4">
    <source>
        <dbReference type="SMART" id="SM00477"/>
    </source>
</evidence>
<dbReference type="InterPro" id="IPR001604">
    <property type="entry name" value="Endo_G_ENPP1-like_dom"/>
</dbReference>
<feature type="active site" description="Proton acceptor" evidence="2">
    <location>
        <position position="151"/>
    </location>
</feature>
<dbReference type="GO" id="GO:0005634">
    <property type="term" value="C:nucleus"/>
    <property type="evidence" value="ECO:0007669"/>
    <property type="project" value="TreeGrafter"/>
</dbReference>
<dbReference type="InterPro" id="IPR044929">
    <property type="entry name" value="DNA/RNA_non-sp_Endonuclease_sf"/>
</dbReference>
<dbReference type="GeneID" id="136806504"/>
<dbReference type="OrthoDB" id="5418055at2759"/>
<dbReference type="GO" id="GO:0003676">
    <property type="term" value="F:nucleic acid binding"/>
    <property type="evidence" value="ECO:0007669"/>
    <property type="project" value="InterPro"/>
</dbReference>
<comment type="similarity">
    <text evidence="1">Belongs to the DNA/RNA non-specific endonuclease family.</text>
</comment>
<organism evidence="6 7">
    <name type="scientific">Clytia hemisphaerica</name>
    <dbReference type="NCBI Taxonomy" id="252671"/>
    <lineage>
        <taxon>Eukaryota</taxon>
        <taxon>Metazoa</taxon>
        <taxon>Cnidaria</taxon>
        <taxon>Hydrozoa</taxon>
        <taxon>Hydroidolina</taxon>
        <taxon>Leptothecata</taxon>
        <taxon>Obeliida</taxon>
        <taxon>Clytiidae</taxon>
        <taxon>Clytia</taxon>
    </lineage>
</organism>